<evidence type="ECO:0000313" key="1">
    <source>
        <dbReference type="EMBL" id="QBD78662.1"/>
    </source>
</evidence>
<dbReference type="RefSeq" id="WP_129889715.1">
    <property type="nucleotide sequence ID" value="NZ_CP035758.1"/>
</dbReference>
<proteinExistence type="predicted"/>
<dbReference type="AlphaFoldDB" id="A0A4P6JTQ6"/>
<protein>
    <submittedName>
        <fullName evidence="1">Uncharacterized protein</fullName>
    </submittedName>
</protein>
<dbReference type="EMBL" id="CP035758">
    <property type="protein sequence ID" value="QBD78662.1"/>
    <property type="molecule type" value="Genomic_DNA"/>
</dbReference>
<reference evidence="1 2" key="1">
    <citation type="submission" date="2019-01" db="EMBL/GenBank/DDBJ databases">
        <title>Ktedonosporobacter rubrisoli SCAWS-G2.</title>
        <authorList>
            <person name="Huang Y."/>
            <person name="Yan B."/>
        </authorList>
    </citation>
    <scope>NUCLEOTIDE SEQUENCE [LARGE SCALE GENOMIC DNA]</scope>
    <source>
        <strain evidence="1 2">SCAWS-G2</strain>
    </source>
</reference>
<keyword evidence="2" id="KW-1185">Reference proteome</keyword>
<organism evidence="1 2">
    <name type="scientific">Ktedonosporobacter rubrisoli</name>
    <dbReference type="NCBI Taxonomy" id="2509675"/>
    <lineage>
        <taxon>Bacteria</taxon>
        <taxon>Bacillati</taxon>
        <taxon>Chloroflexota</taxon>
        <taxon>Ktedonobacteria</taxon>
        <taxon>Ktedonobacterales</taxon>
        <taxon>Ktedonosporobacteraceae</taxon>
        <taxon>Ktedonosporobacter</taxon>
    </lineage>
</organism>
<evidence type="ECO:0000313" key="2">
    <source>
        <dbReference type="Proteomes" id="UP000290365"/>
    </source>
</evidence>
<sequence length="123" mass="14472">MIYAIALEDSMRHKIGYAKPMGLGSVALTPTRLKLVDYAERYTQSAGARGINVLEGDELWDFLDERIDEFKQRWLLELALQDLRRIWRWPPDPNVDYYYPDKDDWFDTPDSIGKRIADTRHVP</sequence>
<accession>A0A4P6JTQ6</accession>
<name>A0A4P6JTQ6_KTERU</name>
<dbReference type="Proteomes" id="UP000290365">
    <property type="component" value="Chromosome"/>
</dbReference>
<gene>
    <name evidence="1" type="ORF">EPA93_22805</name>
</gene>
<dbReference type="OrthoDB" id="5362408at2"/>
<dbReference type="KEGG" id="kbs:EPA93_22805"/>